<sequence>MAAQVGTPDPAGPWLQLSALSLYSRYPSWFLACEIRFIMGWRRPLSKHWLQLRRSVPCQAVDIQLNLHCMPSDSNLKGRSDAPLQDRKKHVPIPMVTGFVSPHDHGIHGEWKQAVA</sequence>
<proteinExistence type="predicted"/>
<evidence type="ECO:0000313" key="1">
    <source>
        <dbReference type="EMBL" id="RLN42772.1"/>
    </source>
</evidence>
<protein>
    <submittedName>
        <fullName evidence="1">Uncharacterized protein</fullName>
    </submittedName>
</protein>
<dbReference type="AlphaFoldDB" id="A0A3L6TRG5"/>
<accession>A0A3L6TRG5</accession>
<reference evidence="2" key="1">
    <citation type="journal article" date="2019" name="Nat. Commun.">
        <title>The genome of broomcorn millet.</title>
        <authorList>
            <person name="Zou C."/>
            <person name="Miki D."/>
            <person name="Li D."/>
            <person name="Tang Q."/>
            <person name="Xiao L."/>
            <person name="Rajput S."/>
            <person name="Deng P."/>
            <person name="Jia W."/>
            <person name="Huang R."/>
            <person name="Zhang M."/>
            <person name="Sun Y."/>
            <person name="Hu J."/>
            <person name="Fu X."/>
            <person name="Schnable P.S."/>
            <person name="Li F."/>
            <person name="Zhang H."/>
            <person name="Feng B."/>
            <person name="Zhu X."/>
            <person name="Liu R."/>
            <person name="Schnable J.C."/>
            <person name="Zhu J.-K."/>
            <person name="Zhang H."/>
        </authorList>
    </citation>
    <scope>NUCLEOTIDE SEQUENCE [LARGE SCALE GENOMIC DNA]</scope>
</reference>
<evidence type="ECO:0000313" key="2">
    <source>
        <dbReference type="Proteomes" id="UP000275267"/>
    </source>
</evidence>
<organism evidence="1 2">
    <name type="scientific">Panicum miliaceum</name>
    <name type="common">Proso millet</name>
    <name type="synonym">Broomcorn millet</name>
    <dbReference type="NCBI Taxonomy" id="4540"/>
    <lineage>
        <taxon>Eukaryota</taxon>
        <taxon>Viridiplantae</taxon>
        <taxon>Streptophyta</taxon>
        <taxon>Embryophyta</taxon>
        <taxon>Tracheophyta</taxon>
        <taxon>Spermatophyta</taxon>
        <taxon>Magnoliopsida</taxon>
        <taxon>Liliopsida</taxon>
        <taxon>Poales</taxon>
        <taxon>Poaceae</taxon>
        <taxon>PACMAD clade</taxon>
        <taxon>Panicoideae</taxon>
        <taxon>Panicodae</taxon>
        <taxon>Paniceae</taxon>
        <taxon>Panicinae</taxon>
        <taxon>Panicum</taxon>
        <taxon>Panicum sect. Panicum</taxon>
    </lineage>
</organism>
<gene>
    <name evidence="1" type="ORF">C2845_PM01G37350</name>
</gene>
<name>A0A3L6TRG5_PANMI</name>
<dbReference type="EMBL" id="PQIB02000001">
    <property type="protein sequence ID" value="RLN42772.1"/>
    <property type="molecule type" value="Genomic_DNA"/>
</dbReference>
<comment type="caution">
    <text evidence="1">The sequence shown here is derived from an EMBL/GenBank/DDBJ whole genome shotgun (WGS) entry which is preliminary data.</text>
</comment>
<keyword evidence="2" id="KW-1185">Reference proteome</keyword>
<dbReference type="Proteomes" id="UP000275267">
    <property type="component" value="Unassembled WGS sequence"/>
</dbReference>